<dbReference type="RefSeq" id="WP_109615731.1">
    <property type="nucleotide sequence ID" value="NZ_QGDO01000001.1"/>
</dbReference>
<evidence type="ECO:0000259" key="5">
    <source>
        <dbReference type="PROSITE" id="PS01124"/>
    </source>
</evidence>
<protein>
    <submittedName>
        <fullName evidence="6">AraC-like DNA-binding protein</fullName>
    </submittedName>
</protein>
<dbReference type="EMBL" id="QGDO01000001">
    <property type="protein sequence ID" value="PWJ44221.1"/>
    <property type="molecule type" value="Genomic_DNA"/>
</dbReference>
<evidence type="ECO:0000256" key="2">
    <source>
        <dbReference type="ARBA" id="ARBA00023125"/>
    </source>
</evidence>
<dbReference type="AlphaFoldDB" id="A0A315ZFE0"/>
<dbReference type="OrthoDB" id="799767at2"/>
<evidence type="ECO:0000256" key="3">
    <source>
        <dbReference type="ARBA" id="ARBA00023163"/>
    </source>
</evidence>
<dbReference type="SUPFAM" id="SSF46689">
    <property type="entry name" value="Homeodomain-like"/>
    <property type="match status" value="2"/>
</dbReference>
<dbReference type="GO" id="GO:0043565">
    <property type="term" value="F:sequence-specific DNA binding"/>
    <property type="evidence" value="ECO:0007669"/>
    <property type="project" value="InterPro"/>
</dbReference>
<keyword evidence="4" id="KW-0472">Membrane</keyword>
<sequence>MKIYHVHQGLTHKTFSELAEQIDTCRWDGNTLQANTSEIKFKSYYYNELQGLNWAVNEFWAEEDVLLKDIQGEQQSIFIRFIKDETLYYQQGIKSIGKGNVQGVCMYNYPQTIDMLIPAHKSVKWIGVSINAHLWKQLTHNRFPELDGLIFSKKKWIIYESLSIQMENYISDIFSAQNVGIGRIGLTLGSGLLLLTFFFQEIYKRRKEKNNIGTLTADADLLFAIKDDLQSHLSEPPSIEELMKKYGMSETRLRINFKKMFGMPPRQFVLRERYREAYRQINQTDKSIIDIAYSLGFANKGHFSNGFKKEFGISPSQLRTRKI</sequence>
<keyword evidence="3" id="KW-0804">Transcription</keyword>
<dbReference type="PROSITE" id="PS01124">
    <property type="entry name" value="HTH_ARAC_FAMILY_2"/>
    <property type="match status" value="1"/>
</dbReference>
<keyword evidence="1" id="KW-0805">Transcription regulation</keyword>
<dbReference type="InterPro" id="IPR018060">
    <property type="entry name" value="HTH_AraC"/>
</dbReference>
<accession>A0A315ZFE0</accession>
<reference evidence="6 7" key="1">
    <citation type="submission" date="2018-03" db="EMBL/GenBank/DDBJ databases">
        <title>Genomic Encyclopedia of Archaeal and Bacterial Type Strains, Phase II (KMG-II): from individual species to whole genera.</title>
        <authorList>
            <person name="Goeker M."/>
        </authorList>
    </citation>
    <scope>NUCLEOTIDE SEQUENCE [LARGE SCALE GENOMIC DNA]</scope>
    <source>
        <strain evidence="6 7">DSM 28229</strain>
    </source>
</reference>
<name>A0A315ZFE0_SEDFL</name>
<evidence type="ECO:0000256" key="4">
    <source>
        <dbReference type="SAM" id="Phobius"/>
    </source>
</evidence>
<keyword evidence="2 6" id="KW-0238">DNA-binding</keyword>
<feature type="domain" description="HTH araC/xylS-type" evidence="5">
    <location>
        <begin position="223"/>
        <end position="321"/>
    </location>
</feature>
<dbReference type="InterPro" id="IPR053142">
    <property type="entry name" value="PchR_regulatory_protein"/>
</dbReference>
<gene>
    <name evidence="6" type="ORF">BC781_101571</name>
</gene>
<dbReference type="PANTHER" id="PTHR47893">
    <property type="entry name" value="REGULATORY PROTEIN PCHR"/>
    <property type="match status" value="1"/>
</dbReference>
<keyword evidence="4" id="KW-0812">Transmembrane</keyword>
<dbReference type="Pfam" id="PF12833">
    <property type="entry name" value="HTH_18"/>
    <property type="match status" value="1"/>
</dbReference>
<organism evidence="6 7">
    <name type="scientific">Sediminitomix flava</name>
    <dbReference type="NCBI Taxonomy" id="379075"/>
    <lineage>
        <taxon>Bacteria</taxon>
        <taxon>Pseudomonadati</taxon>
        <taxon>Bacteroidota</taxon>
        <taxon>Cytophagia</taxon>
        <taxon>Cytophagales</taxon>
        <taxon>Flammeovirgaceae</taxon>
        <taxon>Sediminitomix</taxon>
    </lineage>
</organism>
<evidence type="ECO:0000313" key="6">
    <source>
        <dbReference type="EMBL" id="PWJ44221.1"/>
    </source>
</evidence>
<proteinExistence type="predicted"/>
<feature type="transmembrane region" description="Helical" evidence="4">
    <location>
        <begin position="180"/>
        <end position="199"/>
    </location>
</feature>
<dbReference type="Proteomes" id="UP000245535">
    <property type="component" value="Unassembled WGS sequence"/>
</dbReference>
<evidence type="ECO:0000313" key="7">
    <source>
        <dbReference type="Proteomes" id="UP000245535"/>
    </source>
</evidence>
<dbReference type="SMART" id="SM00342">
    <property type="entry name" value="HTH_ARAC"/>
    <property type="match status" value="1"/>
</dbReference>
<keyword evidence="7" id="KW-1185">Reference proteome</keyword>
<dbReference type="GO" id="GO:0003700">
    <property type="term" value="F:DNA-binding transcription factor activity"/>
    <property type="evidence" value="ECO:0007669"/>
    <property type="project" value="InterPro"/>
</dbReference>
<comment type="caution">
    <text evidence="6">The sequence shown here is derived from an EMBL/GenBank/DDBJ whole genome shotgun (WGS) entry which is preliminary data.</text>
</comment>
<dbReference type="Gene3D" id="1.10.10.60">
    <property type="entry name" value="Homeodomain-like"/>
    <property type="match status" value="1"/>
</dbReference>
<evidence type="ECO:0000256" key="1">
    <source>
        <dbReference type="ARBA" id="ARBA00023015"/>
    </source>
</evidence>
<dbReference type="PRINTS" id="PR00032">
    <property type="entry name" value="HTHARAC"/>
</dbReference>
<dbReference type="InterPro" id="IPR020449">
    <property type="entry name" value="Tscrpt_reg_AraC-type_HTH"/>
</dbReference>
<keyword evidence="4" id="KW-1133">Transmembrane helix</keyword>
<dbReference type="PANTHER" id="PTHR47893:SF1">
    <property type="entry name" value="REGULATORY PROTEIN PCHR"/>
    <property type="match status" value="1"/>
</dbReference>
<dbReference type="InterPro" id="IPR009057">
    <property type="entry name" value="Homeodomain-like_sf"/>
</dbReference>